<dbReference type="RefSeq" id="XP_009224265.1">
    <property type="nucleotide sequence ID" value="XM_009226001.1"/>
</dbReference>
<dbReference type="EnsemblFungi" id="EJT74321">
    <property type="protein sequence ID" value="EJT74321"/>
    <property type="gene ID" value="GGTG_08162"/>
</dbReference>
<organism evidence="2">
    <name type="scientific">Gaeumannomyces tritici (strain R3-111a-1)</name>
    <name type="common">Wheat and barley take-all root rot fungus</name>
    <name type="synonym">Gaeumannomyces graminis var. tritici</name>
    <dbReference type="NCBI Taxonomy" id="644352"/>
    <lineage>
        <taxon>Eukaryota</taxon>
        <taxon>Fungi</taxon>
        <taxon>Dikarya</taxon>
        <taxon>Ascomycota</taxon>
        <taxon>Pezizomycotina</taxon>
        <taxon>Sordariomycetes</taxon>
        <taxon>Sordariomycetidae</taxon>
        <taxon>Magnaporthales</taxon>
        <taxon>Magnaporthaceae</taxon>
        <taxon>Gaeumannomyces</taxon>
    </lineage>
</organism>
<name>J3P3S7_GAET3</name>
<reference evidence="2" key="2">
    <citation type="submission" date="2010-07" db="EMBL/GenBank/DDBJ databases">
        <authorList>
            <consortium name="The Broad Institute Genome Sequencing Platform"/>
            <consortium name="Broad Institute Genome Sequencing Center for Infectious Disease"/>
            <person name="Ma L.-J."/>
            <person name="Dead R."/>
            <person name="Young S."/>
            <person name="Zeng Q."/>
            <person name="Koehrsen M."/>
            <person name="Alvarado L."/>
            <person name="Berlin A."/>
            <person name="Chapman S.B."/>
            <person name="Chen Z."/>
            <person name="Freedman E."/>
            <person name="Gellesch M."/>
            <person name="Goldberg J."/>
            <person name="Griggs A."/>
            <person name="Gujja S."/>
            <person name="Heilman E.R."/>
            <person name="Heiman D."/>
            <person name="Hepburn T."/>
            <person name="Howarth C."/>
            <person name="Jen D."/>
            <person name="Larson L."/>
            <person name="Mehta T."/>
            <person name="Neiman D."/>
            <person name="Pearson M."/>
            <person name="Roberts A."/>
            <person name="Saif S."/>
            <person name="Shea T."/>
            <person name="Shenoy N."/>
            <person name="Sisk P."/>
            <person name="Stolte C."/>
            <person name="Sykes S."/>
            <person name="Walk T."/>
            <person name="White J."/>
            <person name="Yandava C."/>
            <person name="Haas B."/>
            <person name="Nusbaum C."/>
            <person name="Birren B."/>
        </authorList>
    </citation>
    <scope>NUCLEOTIDE SEQUENCE</scope>
    <source>
        <strain evidence="2">R3-111a-1</strain>
    </source>
</reference>
<dbReference type="STRING" id="644352.J3P3S7"/>
<evidence type="ECO:0000313" key="4">
    <source>
        <dbReference type="Proteomes" id="UP000006039"/>
    </source>
</evidence>
<feature type="compositionally biased region" description="Basic and acidic residues" evidence="1">
    <location>
        <begin position="165"/>
        <end position="196"/>
    </location>
</feature>
<reference evidence="4" key="1">
    <citation type="submission" date="2010-07" db="EMBL/GenBank/DDBJ databases">
        <title>The genome sequence of Gaeumannomyces graminis var. tritici strain R3-111a-1.</title>
        <authorList>
            <consortium name="The Broad Institute Genome Sequencing Platform"/>
            <person name="Ma L.-J."/>
            <person name="Dead R."/>
            <person name="Young S."/>
            <person name="Zeng Q."/>
            <person name="Koehrsen M."/>
            <person name="Alvarado L."/>
            <person name="Berlin A."/>
            <person name="Chapman S.B."/>
            <person name="Chen Z."/>
            <person name="Freedman E."/>
            <person name="Gellesch M."/>
            <person name="Goldberg J."/>
            <person name="Griggs A."/>
            <person name="Gujja S."/>
            <person name="Heilman E.R."/>
            <person name="Heiman D."/>
            <person name="Hepburn T."/>
            <person name="Howarth C."/>
            <person name="Jen D."/>
            <person name="Larson L."/>
            <person name="Mehta T."/>
            <person name="Neiman D."/>
            <person name="Pearson M."/>
            <person name="Roberts A."/>
            <person name="Saif S."/>
            <person name="Shea T."/>
            <person name="Shenoy N."/>
            <person name="Sisk P."/>
            <person name="Stolte C."/>
            <person name="Sykes S."/>
            <person name="Walk T."/>
            <person name="White J."/>
            <person name="Yandava C."/>
            <person name="Haas B."/>
            <person name="Nusbaum C."/>
            <person name="Birren B."/>
        </authorList>
    </citation>
    <scope>NUCLEOTIDE SEQUENCE [LARGE SCALE GENOMIC DNA]</scope>
    <source>
        <strain evidence="4">R3-111a-1</strain>
    </source>
</reference>
<dbReference type="EMBL" id="GL385398">
    <property type="protein sequence ID" value="EJT74321.1"/>
    <property type="molecule type" value="Genomic_DNA"/>
</dbReference>
<feature type="region of interest" description="Disordered" evidence="1">
    <location>
        <begin position="27"/>
        <end position="83"/>
    </location>
</feature>
<dbReference type="HOGENOM" id="CLU_1138059_0_0_1"/>
<dbReference type="VEuPathDB" id="FungiDB:GGTG_08162"/>
<accession>J3P3S7</accession>
<dbReference type="Proteomes" id="UP000006039">
    <property type="component" value="Unassembled WGS sequence"/>
</dbReference>
<reference evidence="3" key="4">
    <citation type="journal article" date="2015" name="G3 (Bethesda)">
        <title>Genome sequences of three phytopathogenic species of the Magnaporthaceae family of fungi.</title>
        <authorList>
            <person name="Okagaki L.H."/>
            <person name="Nunes C.C."/>
            <person name="Sailsbery J."/>
            <person name="Clay B."/>
            <person name="Brown D."/>
            <person name="John T."/>
            <person name="Oh Y."/>
            <person name="Young N."/>
            <person name="Fitzgerald M."/>
            <person name="Haas B.J."/>
            <person name="Zeng Q."/>
            <person name="Young S."/>
            <person name="Adiconis X."/>
            <person name="Fan L."/>
            <person name="Levin J.Z."/>
            <person name="Mitchell T.K."/>
            <person name="Okubara P.A."/>
            <person name="Farman M.L."/>
            <person name="Kohn L.M."/>
            <person name="Birren B."/>
            <person name="Ma L.-J."/>
            <person name="Dean R.A."/>
        </authorList>
    </citation>
    <scope>NUCLEOTIDE SEQUENCE</scope>
    <source>
        <strain evidence="3">R3-111a-1</strain>
    </source>
</reference>
<dbReference type="eggNOG" id="ENOG502T77T">
    <property type="taxonomic scope" value="Eukaryota"/>
</dbReference>
<dbReference type="AlphaFoldDB" id="J3P3S7"/>
<gene>
    <name evidence="3" type="primary">20348620</name>
    <name evidence="2" type="ORF">GGTG_08162</name>
</gene>
<evidence type="ECO:0000313" key="3">
    <source>
        <dbReference type="EnsemblFungi" id="EJT74321"/>
    </source>
</evidence>
<keyword evidence="4" id="KW-1185">Reference proteome</keyword>
<evidence type="ECO:0000256" key="1">
    <source>
        <dbReference type="SAM" id="MobiDB-lite"/>
    </source>
</evidence>
<dbReference type="GeneID" id="20348620"/>
<reference evidence="3" key="5">
    <citation type="submission" date="2018-04" db="UniProtKB">
        <authorList>
            <consortium name="EnsemblFungi"/>
        </authorList>
    </citation>
    <scope>IDENTIFICATION</scope>
    <source>
        <strain evidence="3">R3-111a-1</strain>
    </source>
</reference>
<reference evidence="2" key="3">
    <citation type="submission" date="2010-09" db="EMBL/GenBank/DDBJ databases">
        <title>Annotation of Gaeumannomyces graminis var. tritici R3-111a-1.</title>
        <authorList>
            <consortium name="The Broad Institute Genome Sequencing Platform"/>
            <person name="Ma L.-J."/>
            <person name="Dead R."/>
            <person name="Young S.K."/>
            <person name="Zeng Q."/>
            <person name="Gargeya S."/>
            <person name="Fitzgerald M."/>
            <person name="Haas B."/>
            <person name="Abouelleil A."/>
            <person name="Alvarado L."/>
            <person name="Arachchi H.M."/>
            <person name="Berlin A."/>
            <person name="Brown A."/>
            <person name="Chapman S.B."/>
            <person name="Chen Z."/>
            <person name="Dunbar C."/>
            <person name="Freedman E."/>
            <person name="Gearin G."/>
            <person name="Gellesch M."/>
            <person name="Goldberg J."/>
            <person name="Griggs A."/>
            <person name="Gujja S."/>
            <person name="Heiman D."/>
            <person name="Howarth C."/>
            <person name="Larson L."/>
            <person name="Lui A."/>
            <person name="MacDonald P.J.P."/>
            <person name="Mehta T."/>
            <person name="Montmayeur A."/>
            <person name="Murphy C."/>
            <person name="Neiman D."/>
            <person name="Pearson M."/>
            <person name="Priest M."/>
            <person name="Roberts A."/>
            <person name="Saif S."/>
            <person name="Shea T."/>
            <person name="Shenoy N."/>
            <person name="Sisk P."/>
            <person name="Stolte C."/>
            <person name="Sykes S."/>
            <person name="Yandava C."/>
            <person name="Wortman J."/>
            <person name="Nusbaum C."/>
            <person name="Birren B."/>
        </authorList>
    </citation>
    <scope>NUCLEOTIDE SEQUENCE</scope>
    <source>
        <strain evidence="2">R3-111a-1</strain>
    </source>
</reference>
<protein>
    <submittedName>
        <fullName evidence="2 3">Uncharacterized protein</fullName>
    </submittedName>
</protein>
<feature type="compositionally biased region" description="Basic and acidic residues" evidence="1">
    <location>
        <begin position="102"/>
        <end position="118"/>
    </location>
</feature>
<sequence>MCAIPAAAPEHRCNALSRSRRAQVSLESNVANASSTEKLATHGAATGRETTSSKRFRYGDRLSTESQAMPPAGIRPLRTGKDRLRDNPFIMADMKQRGHCRFEEAEASQRRRAEEERNSGFNMGRDGAATSKAHDDKAEGDSAVNLRDVRARLAHARPNPPTQRKAPERREWAVLKKTGRGEAPEQVLEKTPERAPEQQLPTRAPEQARPQGLATAAGAQKQVALGTPQAGPAMTGVRFGAAGA</sequence>
<feature type="compositionally biased region" description="Polar residues" evidence="1">
    <location>
        <begin position="27"/>
        <end position="38"/>
    </location>
</feature>
<feature type="region of interest" description="Disordered" evidence="1">
    <location>
        <begin position="102"/>
        <end position="244"/>
    </location>
</feature>
<evidence type="ECO:0000313" key="2">
    <source>
        <dbReference type="EMBL" id="EJT74321.1"/>
    </source>
</evidence>
<proteinExistence type="predicted"/>